<evidence type="ECO:0000313" key="5">
    <source>
        <dbReference type="Ensembl" id="ENSACDP00005010053.1"/>
    </source>
</evidence>
<dbReference type="Pfam" id="PF15004">
    <property type="entry name" value="MYEOV2"/>
    <property type="match status" value="1"/>
</dbReference>
<dbReference type="GO" id="GO:0008180">
    <property type="term" value="C:COP9 signalosome"/>
    <property type="evidence" value="ECO:0007669"/>
    <property type="project" value="UniProtKB-KW"/>
</dbReference>
<sequence>MPCPAAGNPKPHWPKLSTEMLHITLIDIFLYYLRSLSGICSHAVLALLLQRLLVLRGVFPGTGSLRQDRRNGQSLFRPAASGQPPGLPRAQPRALSHRFPPCASAARRVLVGGHVQVGARPARPAAPLRAGVRSAACAGRPAGRGSPSLLPFLLLCKVNKLVGCVRRFCFVFLTRHARGLASGKQALAYDGRAEHQPRPGSKAGGGRAPGLSRPGSEPLPPPQGGLRGPQARPRPQAASPWQPRGRPGPACRATIERARRAAAPEAEAGAAGQGGGAMKPAVDEMFPEGAGPYVDLDEAGGSTGLLMDLAANEKAVHADFFNGEGCAPPAARPEQGC</sequence>
<dbReference type="AlphaFoldDB" id="A0A8B9DQS6"/>
<evidence type="ECO:0000256" key="4">
    <source>
        <dbReference type="SAM" id="MobiDB-lite"/>
    </source>
</evidence>
<reference evidence="5" key="1">
    <citation type="submission" date="2025-08" db="UniProtKB">
        <authorList>
            <consortium name="Ensembl"/>
        </authorList>
    </citation>
    <scope>IDENTIFICATION</scope>
</reference>
<evidence type="ECO:0000256" key="2">
    <source>
        <dbReference type="ARBA" id="ARBA00014874"/>
    </source>
</evidence>
<dbReference type="PANTHER" id="PTHR28562">
    <property type="entry name" value="COP9 SIGNALOSOME COMPLEX SUBUNIT 9"/>
    <property type="match status" value="1"/>
</dbReference>
<dbReference type="InterPro" id="IPR029391">
    <property type="entry name" value="CSN9_metazoa"/>
</dbReference>
<feature type="region of interest" description="Disordered" evidence="4">
    <location>
        <begin position="65"/>
        <end position="92"/>
    </location>
</feature>
<name>A0A8B9DQS6_ANSCY</name>
<evidence type="ECO:0000256" key="1">
    <source>
        <dbReference type="ARBA" id="ARBA00009162"/>
    </source>
</evidence>
<comment type="similarity">
    <text evidence="1">Belongs to the CSN9 family.</text>
</comment>
<organism evidence="5 6">
    <name type="scientific">Anser cygnoides</name>
    <name type="common">Swan goose</name>
    <dbReference type="NCBI Taxonomy" id="8845"/>
    <lineage>
        <taxon>Eukaryota</taxon>
        <taxon>Metazoa</taxon>
        <taxon>Chordata</taxon>
        <taxon>Craniata</taxon>
        <taxon>Vertebrata</taxon>
        <taxon>Euteleostomi</taxon>
        <taxon>Archelosauria</taxon>
        <taxon>Archosauria</taxon>
        <taxon>Dinosauria</taxon>
        <taxon>Saurischia</taxon>
        <taxon>Theropoda</taxon>
        <taxon>Coelurosauria</taxon>
        <taxon>Aves</taxon>
        <taxon>Neognathae</taxon>
        <taxon>Galloanserae</taxon>
        <taxon>Anseriformes</taxon>
        <taxon>Anatidae</taxon>
        <taxon>Anserinae</taxon>
        <taxon>Anser</taxon>
    </lineage>
</organism>
<dbReference type="Proteomes" id="UP000694521">
    <property type="component" value="Unplaced"/>
</dbReference>
<reference evidence="5" key="2">
    <citation type="submission" date="2025-09" db="UniProtKB">
        <authorList>
            <consortium name="Ensembl"/>
        </authorList>
    </citation>
    <scope>IDENTIFICATION</scope>
</reference>
<accession>A0A8B9DQS6</accession>
<feature type="region of interest" description="Disordered" evidence="4">
    <location>
        <begin position="190"/>
        <end position="250"/>
    </location>
</feature>
<evidence type="ECO:0000256" key="3">
    <source>
        <dbReference type="ARBA" id="ARBA00022790"/>
    </source>
</evidence>
<keyword evidence="6" id="KW-1185">Reference proteome</keyword>
<feature type="compositionally biased region" description="Low complexity" evidence="4">
    <location>
        <begin position="228"/>
        <end position="238"/>
    </location>
</feature>
<proteinExistence type="inferred from homology"/>
<evidence type="ECO:0000313" key="6">
    <source>
        <dbReference type="Proteomes" id="UP000694521"/>
    </source>
</evidence>
<dbReference type="Ensembl" id="ENSACDT00005012073.1">
    <property type="protein sequence ID" value="ENSACDP00005010053.1"/>
    <property type="gene ID" value="ENSACDG00005007347.1"/>
</dbReference>
<protein>
    <recommendedName>
        <fullName evidence="2">COP9 signalosome complex subunit 9</fullName>
    </recommendedName>
</protein>
<keyword evidence="3" id="KW-0736">Signalosome</keyword>